<sequence>MVETKKSARDRVKIRSSHDVLDNDPRLSRQVAVDVAREEVAAKQEETSKPASVPADDAAQPEEQFDREMREKILAKKAEEAAKHAPKKLTVHDEIARVKDSIRAMEAKRKRDSEAAADEQASGAKKTSWLEESLAQYRDTGKSIFGGRKRRRAADEAQASACCTIYGDPITLAKLNAFTSKLAALSPTSMAGAASSASDAGAKEACELHQVVDCESCGRSMRSSDAKDDDEAVAAPPSEFTGETWNEQGWLSHHLVFEKDTKGKDLMKKRDNIDDYVVIDPRVREAQAKRLDKPDRSTSRRYTDRAEA</sequence>
<feature type="compositionally biased region" description="Basic and acidic residues" evidence="1">
    <location>
        <begin position="35"/>
        <end position="48"/>
    </location>
</feature>
<organism evidence="2 3">
    <name type="scientific">Syncephalis pseudoplumigaleata</name>
    <dbReference type="NCBI Taxonomy" id="1712513"/>
    <lineage>
        <taxon>Eukaryota</taxon>
        <taxon>Fungi</taxon>
        <taxon>Fungi incertae sedis</taxon>
        <taxon>Zoopagomycota</taxon>
        <taxon>Zoopagomycotina</taxon>
        <taxon>Zoopagomycetes</taxon>
        <taxon>Zoopagales</taxon>
        <taxon>Piptocephalidaceae</taxon>
        <taxon>Syncephalis</taxon>
    </lineage>
</organism>
<gene>
    <name evidence="2" type="ORF">SYNPS1DRAFT_21934</name>
</gene>
<dbReference type="AlphaFoldDB" id="A0A4P9Z3A1"/>
<keyword evidence="3" id="KW-1185">Reference proteome</keyword>
<dbReference type="EMBL" id="KZ989468">
    <property type="protein sequence ID" value="RKP26271.1"/>
    <property type="molecule type" value="Genomic_DNA"/>
</dbReference>
<evidence type="ECO:0000256" key="1">
    <source>
        <dbReference type="SAM" id="MobiDB-lite"/>
    </source>
</evidence>
<dbReference type="Proteomes" id="UP000278143">
    <property type="component" value="Unassembled WGS sequence"/>
</dbReference>
<protein>
    <submittedName>
        <fullName evidence="2">Uncharacterized protein</fullName>
    </submittedName>
</protein>
<name>A0A4P9Z3A1_9FUNG</name>
<accession>A0A4P9Z3A1</accession>
<feature type="region of interest" description="Disordered" evidence="1">
    <location>
        <begin position="287"/>
        <end position="308"/>
    </location>
</feature>
<reference evidence="2" key="1">
    <citation type="submission" date="2018-07" db="EMBL/GenBank/DDBJ databases">
        <title>Leveraging single-cell genomics to expand the Fungal Tree of Life.</title>
        <authorList>
            <consortium name="DOE Joint Genome Institute"/>
            <person name="Ahrendt S.R."/>
            <person name="Quandt C.A."/>
            <person name="Ciobanu D."/>
            <person name="Clum A."/>
            <person name="Salamov A."/>
            <person name="Andreopoulos B."/>
            <person name="Cheng J.-F."/>
            <person name="Woyke T."/>
            <person name="Pelin A."/>
            <person name="Henrissat B."/>
            <person name="Reynolds N."/>
            <person name="Benny G.L."/>
            <person name="Smith M.E."/>
            <person name="James T.Y."/>
            <person name="Grigoriev I.V."/>
        </authorList>
    </citation>
    <scope>NUCLEOTIDE SEQUENCE</scope>
    <source>
        <strain evidence="2">Benny S71-1</strain>
    </source>
</reference>
<feature type="region of interest" description="Disordered" evidence="1">
    <location>
        <begin position="1"/>
        <end position="63"/>
    </location>
</feature>
<feature type="region of interest" description="Disordered" evidence="1">
    <location>
        <begin position="219"/>
        <end position="244"/>
    </location>
</feature>
<feature type="compositionally biased region" description="Basic and acidic residues" evidence="1">
    <location>
        <begin position="1"/>
        <end position="27"/>
    </location>
</feature>
<proteinExistence type="predicted"/>
<evidence type="ECO:0000313" key="3">
    <source>
        <dbReference type="Proteomes" id="UP000278143"/>
    </source>
</evidence>
<evidence type="ECO:0000313" key="2">
    <source>
        <dbReference type="EMBL" id="RKP26271.1"/>
    </source>
</evidence>
<dbReference type="OrthoDB" id="442970at2759"/>